<sequence length="680" mass="77151">MSLNEFKANKAAFAKIAQHTYYIILSVERKAYLQPSLETEQINPSCIYIEIKSRKMGVTFSCPFANLDDFDSQFESYLARSTSFEGSDEKTSRSSSLNARGSEATTLKSLGSRKMILEGSLSFNGRELEAKISLQDENAMVRSVDFISGNQLRPAEDCMPEKNVEKLSPESGNQRHQAALKLQKTYKSFRTRRQLADCAVLVEQRWWKLLDFAELKRSSISFFDIKRPETAVSRWSRARTRAAKVGKGLSKDEKARKLALQHWLEAIDPRHRYGHNLQFYYVCWLQCDSKQPFFYWLDIGEGKEVNVERCPRSKLQQQCIKYLGPTERKAYEVVVKGGKFIYKQSGHLLDTKGGPKDIKWIFVLSVTKILYVGQKIKGTFQHSSFLAGGATLSAGRLEVEEGVLKAVWPHSGHYLPTEENFEELMSFLKQHNVDLSVVQRVPNSDEKVGFGLHNSLSAPDFSQAGEVNSFKSADKEKIDSSKQYCMDAEIMHPSLSSWSRKLSSKISEIQIPKREVINELFNEQHIVHSCSTRSVESPDGYETAEEYLSDSDFSVSKENLFDEDEQEGYEEPIPKEKIIKRINSHKGLKSYQLAKQLSCKWTTGAGPRIGCVRDYPSELQVRVLEDVNLSPRSTFSSPRRTARFMVEGLTSPLCRETTIGKSPFASESPKLAQIAADNQN</sequence>
<dbReference type="AlphaFoldDB" id="A0AAD2E9D9"/>
<keyword evidence="4" id="KW-0539">Nucleus</keyword>
<organism evidence="6 7">
    <name type="scientific">Fraxinus pennsylvanica</name>
    <dbReference type="NCBI Taxonomy" id="56036"/>
    <lineage>
        <taxon>Eukaryota</taxon>
        <taxon>Viridiplantae</taxon>
        <taxon>Streptophyta</taxon>
        <taxon>Embryophyta</taxon>
        <taxon>Tracheophyta</taxon>
        <taxon>Spermatophyta</taxon>
        <taxon>Magnoliopsida</taxon>
        <taxon>eudicotyledons</taxon>
        <taxon>Gunneridae</taxon>
        <taxon>Pentapetalae</taxon>
        <taxon>asterids</taxon>
        <taxon>lamiids</taxon>
        <taxon>Lamiales</taxon>
        <taxon>Oleaceae</taxon>
        <taxon>Oleeae</taxon>
        <taxon>Fraxinus</taxon>
    </lineage>
</organism>
<evidence type="ECO:0008006" key="8">
    <source>
        <dbReference type="Google" id="ProtNLM"/>
    </source>
</evidence>
<name>A0AAD2E9D9_9LAMI</name>
<dbReference type="Proteomes" id="UP000834106">
    <property type="component" value="Chromosome 17"/>
</dbReference>
<evidence type="ECO:0000256" key="5">
    <source>
        <dbReference type="SAM" id="MobiDB-lite"/>
    </source>
</evidence>
<dbReference type="GO" id="GO:0005737">
    <property type="term" value="C:cytoplasm"/>
    <property type="evidence" value="ECO:0007669"/>
    <property type="project" value="UniProtKB-SubCell"/>
</dbReference>
<evidence type="ECO:0000256" key="2">
    <source>
        <dbReference type="ARBA" id="ARBA00004496"/>
    </source>
</evidence>
<evidence type="ECO:0000256" key="1">
    <source>
        <dbReference type="ARBA" id="ARBA00004123"/>
    </source>
</evidence>
<protein>
    <recommendedName>
        <fullName evidence="8">IQ domain-containing protein IQM2-like</fullName>
    </recommendedName>
</protein>
<evidence type="ECO:0000313" key="7">
    <source>
        <dbReference type="Proteomes" id="UP000834106"/>
    </source>
</evidence>
<keyword evidence="3" id="KW-0963">Cytoplasm</keyword>
<dbReference type="GO" id="GO:0005634">
    <property type="term" value="C:nucleus"/>
    <property type="evidence" value="ECO:0007669"/>
    <property type="project" value="UniProtKB-SubCell"/>
</dbReference>
<dbReference type="EMBL" id="OU503052">
    <property type="protein sequence ID" value="CAI9779410.1"/>
    <property type="molecule type" value="Genomic_DNA"/>
</dbReference>
<comment type="subcellular location">
    <subcellularLocation>
        <location evidence="2">Cytoplasm</location>
    </subcellularLocation>
    <subcellularLocation>
        <location evidence="1">Nucleus</location>
    </subcellularLocation>
</comment>
<dbReference type="PANTHER" id="PTHR31250">
    <property type="entry name" value="IQ DOMAIN-CONTAINING PROTEIN IQM3"/>
    <property type="match status" value="1"/>
</dbReference>
<dbReference type="PANTHER" id="PTHR31250:SF38">
    <property type="entry name" value="IQ DOMAIN-CONTAINING PROTEIN IQM6"/>
    <property type="match status" value="1"/>
</dbReference>
<evidence type="ECO:0000256" key="3">
    <source>
        <dbReference type="ARBA" id="ARBA00022490"/>
    </source>
</evidence>
<reference evidence="6" key="1">
    <citation type="submission" date="2023-05" db="EMBL/GenBank/DDBJ databases">
        <authorList>
            <person name="Huff M."/>
        </authorList>
    </citation>
    <scope>NUCLEOTIDE SEQUENCE</scope>
</reference>
<proteinExistence type="predicted"/>
<dbReference type="InterPro" id="IPR044159">
    <property type="entry name" value="IQM"/>
</dbReference>
<accession>A0AAD2E9D9</accession>
<evidence type="ECO:0000256" key="4">
    <source>
        <dbReference type="ARBA" id="ARBA00023242"/>
    </source>
</evidence>
<keyword evidence="7" id="KW-1185">Reference proteome</keyword>
<gene>
    <name evidence="6" type="ORF">FPE_LOCUS26840</name>
</gene>
<feature type="region of interest" description="Disordered" evidence="5">
    <location>
        <begin position="660"/>
        <end position="680"/>
    </location>
</feature>
<evidence type="ECO:0000313" key="6">
    <source>
        <dbReference type="EMBL" id="CAI9779410.1"/>
    </source>
</evidence>